<dbReference type="RefSeq" id="XP_008024115.1">
    <property type="nucleotide sequence ID" value="XM_008025924.1"/>
</dbReference>
<dbReference type="HOGENOM" id="CLU_888933_0_0_1"/>
<sequence length="313" mass="34323">MSAVLDALAKYGVRGSLQALLSPQHKDRDGTHGVNTEYVCARKKTKSRRKGQLSVYKVVHEGTTDEGHKARYYQNVEAIDSDDNERASFVGIMKMTDSDMGHSVRRTVRKHQMEHPAGNSNGVLERHSSNQHRMDRAASRESGILDATSSGGLSPCPRRTSPRTAAYSSSDVRNVVTTSGPRVLLTQEHDRRKNAGPRTGPQRRKYLVQEPETRMSSGVLPWQELLGERFAGPEARRNPKLGKKMKATSGLEAGVEEIEMKKQSEIQGRESGVSMVSECSGRQFIQPGLTARESANLVFGEGSQGNSGEPHGG</sequence>
<protein>
    <submittedName>
        <fullName evidence="2">Uncharacterized protein</fullName>
    </submittedName>
</protein>
<dbReference type="EMBL" id="KB908548">
    <property type="protein sequence ID" value="EOA88279.1"/>
    <property type="molecule type" value="Genomic_DNA"/>
</dbReference>
<feature type="compositionally biased region" description="Polar residues" evidence="1">
    <location>
        <begin position="162"/>
        <end position="173"/>
    </location>
</feature>
<organism evidence="2 3">
    <name type="scientific">Exserohilum turcicum (strain 28A)</name>
    <name type="common">Northern leaf blight fungus</name>
    <name type="synonym">Setosphaeria turcica</name>
    <dbReference type="NCBI Taxonomy" id="671987"/>
    <lineage>
        <taxon>Eukaryota</taxon>
        <taxon>Fungi</taxon>
        <taxon>Dikarya</taxon>
        <taxon>Ascomycota</taxon>
        <taxon>Pezizomycotina</taxon>
        <taxon>Dothideomycetes</taxon>
        <taxon>Pleosporomycetidae</taxon>
        <taxon>Pleosporales</taxon>
        <taxon>Pleosporineae</taxon>
        <taxon>Pleosporaceae</taxon>
        <taxon>Exserohilum</taxon>
    </lineage>
</organism>
<name>R0KG51_EXST2</name>
<dbReference type="Proteomes" id="UP000016935">
    <property type="component" value="Unassembled WGS sequence"/>
</dbReference>
<accession>R0KG51</accession>
<evidence type="ECO:0000313" key="3">
    <source>
        <dbReference type="Proteomes" id="UP000016935"/>
    </source>
</evidence>
<proteinExistence type="predicted"/>
<feature type="region of interest" description="Disordered" evidence="1">
    <location>
        <begin position="112"/>
        <end position="173"/>
    </location>
</feature>
<evidence type="ECO:0000313" key="2">
    <source>
        <dbReference type="EMBL" id="EOA88279.1"/>
    </source>
</evidence>
<feature type="compositionally biased region" description="Basic and acidic residues" evidence="1">
    <location>
        <begin position="124"/>
        <end position="139"/>
    </location>
</feature>
<gene>
    <name evidence="2" type="ORF">SETTUDRAFT_38943</name>
</gene>
<reference evidence="2 3" key="2">
    <citation type="journal article" date="2013" name="PLoS Genet.">
        <title>Comparative genome structure, secondary metabolite, and effector coding capacity across Cochliobolus pathogens.</title>
        <authorList>
            <person name="Condon B.J."/>
            <person name="Leng Y."/>
            <person name="Wu D."/>
            <person name="Bushley K.E."/>
            <person name="Ohm R.A."/>
            <person name="Otillar R."/>
            <person name="Martin J."/>
            <person name="Schackwitz W."/>
            <person name="Grimwood J."/>
            <person name="MohdZainudin N."/>
            <person name="Xue C."/>
            <person name="Wang R."/>
            <person name="Manning V.A."/>
            <person name="Dhillon B."/>
            <person name="Tu Z.J."/>
            <person name="Steffenson B.J."/>
            <person name="Salamov A."/>
            <person name="Sun H."/>
            <person name="Lowry S."/>
            <person name="LaButti K."/>
            <person name="Han J."/>
            <person name="Copeland A."/>
            <person name="Lindquist E."/>
            <person name="Barry K."/>
            <person name="Schmutz J."/>
            <person name="Baker S.E."/>
            <person name="Ciuffetti L.M."/>
            <person name="Grigoriev I.V."/>
            <person name="Zhong S."/>
            <person name="Turgeon B.G."/>
        </authorList>
    </citation>
    <scope>NUCLEOTIDE SEQUENCE [LARGE SCALE GENOMIC DNA]</scope>
    <source>
        <strain evidence="3">28A</strain>
    </source>
</reference>
<evidence type="ECO:0000256" key="1">
    <source>
        <dbReference type="SAM" id="MobiDB-lite"/>
    </source>
</evidence>
<dbReference type="OrthoDB" id="3685963at2759"/>
<dbReference type="AlphaFoldDB" id="R0KG51"/>
<reference evidence="2 3" key="1">
    <citation type="journal article" date="2012" name="PLoS Pathog.">
        <title>Diverse lifestyles and strategies of plant pathogenesis encoded in the genomes of eighteen Dothideomycetes fungi.</title>
        <authorList>
            <person name="Ohm R.A."/>
            <person name="Feau N."/>
            <person name="Henrissat B."/>
            <person name="Schoch C.L."/>
            <person name="Horwitz B.A."/>
            <person name="Barry K.W."/>
            <person name="Condon B.J."/>
            <person name="Copeland A.C."/>
            <person name="Dhillon B."/>
            <person name="Glaser F."/>
            <person name="Hesse C.N."/>
            <person name="Kosti I."/>
            <person name="LaButti K."/>
            <person name="Lindquist E.A."/>
            <person name="Lucas S."/>
            <person name="Salamov A.A."/>
            <person name="Bradshaw R.E."/>
            <person name="Ciuffetti L."/>
            <person name="Hamelin R.C."/>
            <person name="Kema G.H.J."/>
            <person name="Lawrence C."/>
            <person name="Scott J.A."/>
            <person name="Spatafora J.W."/>
            <person name="Turgeon B.G."/>
            <person name="de Wit P.J.G.M."/>
            <person name="Zhong S."/>
            <person name="Goodwin S.B."/>
            <person name="Grigoriev I.V."/>
        </authorList>
    </citation>
    <scope>NUCLEOTIDE SEQUENCE [LARGE SCALE GENOMIC DNA]</scope>
    <source>
        <strain evidence="3">28A</strain>
    </source>
</reference>
<keyword evidence="3" id="KW-1185">Reference proteome</keyword>
<dbReference type="GeneID" id="19404424"/>